<accession>A0A3A4N7M6</accession>
<keyword evidence="2" id="KW-0472">Membrane</keyword>
<evidence type="ECO:0000313" key="4">
    <source>
        <dbReference type="EMBL" id="RJP17748.1"/>
    </source>
</evidence>
<evidence type="ECO:0000256" key="2">
    <source>
        <dbReference type="SAM" id="Phobius"/>
    </source>
</evidence>
<feature type="domain" description="Mce/MlaD" evidence="3">
    <location>
        <begin position="41"/>
        <end position="117"/>
    </location>
</feature>
<dbReference type="PANTHER" id="PTHR33371:SF4">
    <property type="entry name" value="INTERMEMBRANE PHOSPHOLIPID TRANSPORT SYSTEM BINDING PROTEIN MLAD"/>
    <property type="match status" value="1"/>
</dbReference>
<proteinExistence type="predicted"/>
<gene>
    <name evidence="4" type="ORF">C4520_15805</name>
</gene>
<dbReference type="InterPro" id="IPR052336">
    <property type="entry name" value="MlaD_Phospholipid_Transporter"/>
</dbReference>
<name>A0A3A4N7M6_ABYX5</name>
<keyword evidence="2" id="KW-0812">Transmembrane</keyword>
<dbReference type="Pfam" id="PF02470">
    <property type="entry name" value="MlaD"/>
    <property type="match status" value="1"/>
</dbReference>
<dbReference type="EMBL" id="QZKU01000111">
    <property type="protein sequence ID" value="RJP17748.1"/>
    <property type="molecule type" value="Genomic_DNA"/>
</dbReference>
<dbReference type="Proteomes" id="UP000265882">
    <property type="component" value="Unassembled WGS sequence"/>
</dbReference>
<protein>
    <submittedName>
        <fullName evidence="4">MCE family protein</fullName>
    </submittedName>
</protein>
<evidence type="ECO:0000256" key="1">
    <source>
        <dbReference type="SAM" id="MobiDB-lite"/>
    </source>
</evidence>
<feature type="region of interest" description="Disordered" evidence="1">
    <location>
        <begin position="324"/>
        <end position="352"/>
    </location>
</feature>
<organism evidence="4 5">
    <name type="scientific">Abyssobacteria bacterium (strain SURF_5)</name>
    <dbReference type="NCBI Taxonomy" id="2093360"/>
    <lineage>
        <taxon>Bacteria</taxon>
        <taxon>Pseudomonadati</taxon>
        <taxon>Candidatus Hydrogenedentota</taxon>
        <taxon>Candidatus Abyssobacteria</taxon>
    </lineage>
</organism>
<dbReference type="PANTHER" id="PTHR33371">
    <property type="entry name" value="INTERMEMBRANE PHOSPHOLIPID TRANSPORT SYSTEM BINDING PROTEIN MLAD-RELATED"/>
    <property type="match status" value="1"/>
</dbReference>
<sequence>MAKRRRMTETIVGLFVLSSLLLLLVLVIFIGRQQNIFQERYQIQGFFGSVGGLQAGADVQLAGITVGYVKDITFGPNNKVKVVMSITKSQMQRIRADSIASIKTFGLMGDRYVAITVGSEDEQIIPPDGVIKTQEFVELTDALEAARPTMENLENTMRNISALTDRLASPDSDVATILRNIKIMTDNMRQGEGTIGALVQRNDLYEKTNEVLDTTQETMDNFRTVSANAQMASSDLPSLMENLKTSLQKMEEFSVDASAAATELYQLMGSGKVVMEDAQAITGNLKAASEDIKEVTPRLAPLVESADEGVGEAKEVIEAARRSWLFGGPKPPPAAGPMAVGERDTARPEVAQ</sequence>
<comment type="caution">
    <text evidence="4">The sequence shown here is derived from an EMBL/GenBank/DDBJ whole genome shotgun (WGS) entry which is preliminary data.</text>
</comment>
<keyword evidence="2" id="KW-1133">Transmembrane helix</keyword>
<dbReference type="InterPro" id="IPR003399">
    <property type="entry name" value="Mce/MlaD"/>
</dbReference>
<evidence type="ECO:0000259" key="3">
    <source>
        <dbReference type="Pfam" id="PF02470"/>
    </source>
</evidence>
<feature type="compositionally biased region" description="Basic and acidic residues" evidence="1">
    <location>
        <begin position="341"/>
        <end position="352"/>
    </location>
</feature>
<feature type="transmembrane region" description="Helical" evidence="2">
    <location>
        <begin position="12"/>
        <end position="31"/>
    </location>
</feature>
<dbReference type="AlphaFoldDB" id="A0A3A4N7M6"/>
<reference evidence="4 5" key="1">
    <citation type="journal article" date="2017" name="ISME J.">
        <title>Energy and carbon metabolisms in a deep terrestrial subsurface fluid microbial community.</title>
        <authorList>
            <person name="Momper L."/>
            <person name="Jungbluth S.P."/>
            <person name="Lee M.D."/>
            <person name="Amend J.P."/>
        </authorList>
    </citation>
    <scope>NUCLEOTIDE SEQUENCE [LARGE SCALE GENOMIC DNA]</scope>
    <source>
        <strain evidence="4">SURF_5</strain>
    </source>
</reference>
<evidence type="ECO:0000313" key="5">
    <source>
        <dbReference type="Proteomes" id="UP000265882"/>
    </source>
</evidence>